<protein>
    <recommendedName>
        <fullName evidence="12">DNA-directed DNA/RNA polymerase mu</fullName>
        <ecNumber evidence="12">2.7.7.7</ecNumber>
    </recommendedName>
</protein>
<reference evidence="16" key="2">
    <citation type="submission" date="2025-09" db="UniProtKB">
        <authorList>
            <consortium name="Ensembl"/>
        </authorList>
    </citation>
    <scope>IDENTIFICATION</scope>
</reference>
<keyword evidence="5 12" id="KW-0808">Transferase</keyword>
<dbReference type="InterPro" id="IPR022312">
    <property type="entry name" value="DNA_pol_X"/>
</dbReference>
<evidence type="ECO:0000256" key="8">
    <source>
        <dbReference type="ARBA" id="ARBA00022842"/>
    </source>
</evidence>
<dbReference type="PANTHER" id="PTHR11276">
    <property type="entry name" value="DNA POLYMERASE TYPE-X FAMILY MEMBER"/>
    <property type="match status" value="1"/>
</dbReference>
<dbReference type="FunFam" id="3.40.50.10190:FF:000035">
    <property type="entry name" value="DNA-directed DNA/RNA polymerase mu"/>
    <property type="match status" value="1"/>
</dbReference>
<dbReference type="GO" id="GO:0003677">
    <property type="term" value="F:DNA binding"/>
    <property type="evidence" value="ECO:0007669"/>
    <property type="project" value="UniProtKB-UniRule"/>
</dbReference>
<dbReference type="Proteomes" id="UP000472276">
    <property type="component" value="Unassembled WGS sequence"/>
</dbReference>
<keyword evidence="6 12" id="KW-0548">Nucleotidyltransferase</keyword>
<evidence type="ECO:0000256" key="9">
    <source>
        <dbReference type="ARBA" id="ARBA00023242"/>
    </source>
</evidence>
<evidence type="ECO:0000256" key="4">
    <source>
        <dbReference type="ARBA" id="ARBA00022639"/>
    </source>
</evidence>
<evidence type="ECO:0000313" key="16">
    <source>
        <dbReference type="Ensembl" id="ENSOABP00000040533.1"/>
    </source>
</evidence>
<proteinExistence type="inferred from homology"/>
<dbReference type="AlphaFoldDB" id="A0A668URK6"/>
<evidence type="ECO:0000256" key="11">
    <source>
        <dbReference type="ARBA" id="ARBA00048976"/>
    </source>
</evidence>
<dbReference type="GO" id="GO:0003887">
    <property type="term" value="F:DNA-directed DNA polymerase activity"/>
    <property type="evidence" value="ECO:0007669"/>
    <property type="project" value="UniProtKB-UniRule"/>
</dbReference>
<dbReference type="GO" id="GO:0005634">
    <property type="term" value="C:nucleus"/>
    <property type="evidence" value="ECO:0007669"/>
    <property type="project" value="UniProtKB-SubCell"/>
</dbReference>
<evidence type="ECO:0000256" key="13">
    <source>
        <dbReference type="PIRSR" id="PIRSR000817-1"/>
    </source>
</evidence>
<dbReference type="InterPro" id="IPR036420">
    <property type="entry name" value="BRCT_dom_sf"/>
</dbReference>
<feature type="domain" description="BRCT" evidence="15">
    <location>
        <begin position="24"/>
        <end position="121"/>
    </location>
</feature>
<dbReference type="InterPro" id="IPR043519">
    <property type="entry name" value="NT_sf"/>
</dbReference>
<dbReference type="PROSITE" id="PS50172">
    <property type="entry name" value="BRCT"/>
    <property type="match status" value="1"/>
</dbReference>
<dbReference type="FunFam" id="1.10.150.20:FF:000010">
    <property type="entry name" value="DNA polymerase lambda"/>
    <property type="match status" value="1"/>
</dbReference>
<accession>A0A668URK6</accession>
<dbReference type="EC" id="2.7.7.7" evidence="12"/>
<comment type="cofactor">
    <cofactor evidence="1 12 13">
        <name>Mg(2+)</name>
        <dbReference type="ChEBI" id="CHEBI:18420"/>
    </cofactor>
</comment>
<dbReference type="FunFam" id="3.30.460.10:FF:000068">
    <property type="entry name" value="DNA-directed DNA/RNA polymerase mu"/>
    <property type="match status" value="1"/>
</dbReference>
<dbReference type="PIRSF" id="PIRSF501176">
    <property type="entry name" value="DNApol_mu"/>
    <property type="match status" value="1"/>
</dbReference>
<evidence type="ECO:0000256" key="10">
    <source>
        <dbReference type="ARBA" id="ARBA00037135"/>
    </source>
</evidence>
<dbReference type="Ensembl" id="ENSOABT00000041637.2">
    <property type="protein sequence ID" value="ENSOABP00000040533.1"/>
    <property type="gene ID" value="ENSOABG00000018202.2"/>
</dbReference>
<comment type="subcellular location">
    <subcellularLocation>
        <location evidence="2 12">Nucleus</location>
    </subcellularLocation>
</comment>
<organism evidence="16 17">
    <name type="scientific">Oreochromis aureus</name>
    <name type="common">Israeli tilapia</name>
    <name type="synonym">Chromis aureus</name>
    <dbReference type="NCBI Taxonomy" id="47969"/>
    <lineage>
        <taxon>Eukaryota</taxon>
        <taxon>Metazoa</taxon>
        <taxon>Chordata</taxon>
        <taxon>Craniata</taxon>
        <taxon>Vertebrata</taxon>
        <taxon>Euteleostomi</taxon>
        <taxon>Actinopterygii</taxon>
        <taxon>Neopterygii</taxon>
        <taxon>Teleostei</taxon>
        <taxon>Neoteleostei</taxon>
        <taxon>Acanthomorphata</taxon>
        <taxon>Ovalentaria</taxon>
        <taxon>Cichlomorphae</taxon>
        <taxon>Cichliformes</taxon>
        <taxon>Cichlidae</taxon>
        <taxon>African cichlids</taxon>
        <taxon>Pseudocrenilabrinae</taxon>
        <taxon>Oreochromini</taxon>
        <taxon>Oreochromis</taxon>
    </lineage>
</organism>
<dbReference type="Pfam" id="PF14791">
    <property type="entry name" value="DNA_pol_B_thumb"/>
    <property type="match status" value="1"/>
</dbReference>
<gene>
    <name evidence="16" type="primary">DNTT</name>
</gene>
<name>A0A668URK6_OREAU</name>
<dbReference type="Gene3D" id="3.30.210.10">
    <property type="entry name" value="DNA polymerase, thumb domain"/>
    <property type="match status" value="1"/>
</dbReference>
<evidence type="ECO:0000256" key="2">
    <source>
        <dbReference type="ARBA" id="ARBA00004123"/>
    </source>
</evidence>
<dbReference type="Pfam" id="PF10391">
    <property type="entry name" value="DNA_pol_lambd_f"/>
    <property type="match status" value="1"/>
</dbReference>
<sequence>MFHAPIVPRARKRSRPAEASAPRREGVKFEDVRLYLVERKMGRSRRSFLTELARSKGFIVEDVLSDVVTHVVSEDSQASSLWAWLKGGPVKNLPVMHVLDISWFTDSMREGKPVAVETRHLIQVSTTPTPMSTVSQYACQRRTTTQNNNKIFTDAFEVLAESHEFNDMEGPCLAFRRAASVLKSLPWTVQNLRVTEDLPCLGEHSMCVIELIASLFTSVFGVGPKTAEKWYRRGLRSFSDVLAEPSIHLNRMQQSGFLHYGDISRAVSKAEAQALGNIIDEAVHAITPDAILTLTGGFRRGKDFGHDVDFIVTTPQLGKEERLLTSVIDRLKHQGILLYCEYQASTFDESKLPSHRFEAMDHFAKCFLILRLEDSQVDGGLQTAEEDRRGWRAVRVDLVSPPVDRYAFTLLGWSGSRFERDLRRFARMERRMLLDNHALYDKTKKEFLAATTEKDIFAHLGLEYIEPWQRNA</sequence>
<keyword evidence="9 12" id="KW-0539">Nucleus</keyword>
<feature type="binding site" evidence="13">
    <location>
        <position position="307"/>
    </location>
    <ligand>
        <name>Mg(2+)</name>
        <dbReference type="ChEBI" id="CHEBI:18420"/>
    </ligand>
</feature>
<dbReference type="SUPFAM" id="SSF81585">
    <property type="entry name" value="PsbU/PolX domain-like"/>
    <property type="match status" value="1"/>
</dbReference>
<dbReference type="PRINTS" id="PR00869">
    <property type="entry name" value="DNAPOLX"/>
</dbReference>
<dbReference type="InterPro" id="IPR029398">
    <property type="entry name" value="PolB_thumb"/>
</dbReference>
<dbReference type="SMART" id="SM00483">
    <property type="entry name" value="POLXc"/>
    <property type="match status" value="1"/>
</dbReference>
<evidence type="ECO:0000313" key="17">
    <source>
        <dbReference type="Proteomes" id="UP000472276"/>
    </source>
</evidence>
<dbReference type="GO" id="GO:0006303">
    <property type="term" value="P:double-strand break repair via nonhomologous end joining"/>
    <property type="evidence" value="ECO:0007669"/>
    <property type="project" value="TreeGrafter"/>
</dbReference>
<evidence type="ECO:0000256" key="1">
    <source>
        <dbReference type="ARBA" id="ARBA00001946"/>
    </source>
</evidence>
<keyword evidence="8 12" id="KW-0460">Magnesium</keyword>
<comment type="function">
    <text evidence="12">Gap-filling polymerase involved in repair of DNA double-strand breaks by non-homologous end joining (NHEJ).</text>
</comment>
<dbReference type="SUPFAM" id="SSF47802">
    <property type="entry name" value="DNA polymerase beta, N-terminal domain-like"/>
    <property type="match status" value="1"/>
</dbReference>
<dbReference type="FunFam" id="1.10.150.110:FF:000003">
    <property type="entry name" value="DNA polymerase mu"/>
    <property type="match status" value="1"/>
</dbReference>
<dbReference type="PANTHER" id="PTHR11276:SF21">
    <property type="entry name" value="DNA NUCLEOTIDYLEXOTRANSFERASE"/>
    <property type="match status" value="1"/>
</dbReference>
<keyword evidence="17" id="KW-1185">Reference proteome</keyword>
<dbReference type="PRINTS" id="PR00871">
    <property type="entry name" value="DNAPOLXTDT"/>
</dbReference>
<dbReference type="InterPro" id="IPR001357">
    <property type="entry name" value="BRCT_dom"/>
</dbReference>
<dbReference type="GO" id="GO:0006304">
    <property type="term" value="P:DNA modification"/>
    <property type="evidence" value="ECO:0007669"/>
    <property type="project" value="UniProtKB-KW"/>
</dbReference>
<dbReference type="InterPro" id="IPR027421">
    <property type="entry name" value="DNA_pol_lamdba_lyase_dom_sf"/>
</dbReference>
<dbReference type="InterPro" id="IPR002054">
    <property type="entry name" value="DNA-dir_DNA_pol_X"/>
</dbReference>
<evidence type="ECO:0000256" key="6">
    <source>
        <dbReference type="ARBA" id="ARBA00022695"/>
    </source>
</evidence>
<reference evidence="16" key="1">
    <citation type="submission" date="2025-08" db="UniProtKB">
        <authorList>
            <consortium name="Ensembl"/>
        </authorList>
    </citation>
    <scope>IDENTIFICATION</scope>
</reference>
<dbReference type="InterPro" id="IPR028207">
    <property type="entry name" value="DNA_pol_B_palm_palm"/>
</dbReference>
<evidence type="ECO:0000256" key="14">
    <source>
        <dbReference type="SAM" id="MobiDB-lite"/>
    </source>
</evidence>
<keyword evidence="4" id="KW-0780">Terminal addition</keyword>
<dbReference type="Gene3D" id="1.10.150.110">
    <property type="entry name" value="DNA polymerase beta, N-terminal domain-like"/>
    <property type="match status" value="1"/>
</dbReference>
<dbReference type="GO" id="GO:0046872">
    <property type="term" value="F:metal ion binding"/>
    <property type="evidence" value="ECO:0007669"/>
    <property type="project" value="UniProtKB-UniRule"/>
</dbReference>
<dbReference type="FunFam" id="3.30.210.10:FF:000003">
    <property type="entry name" value="DNA nucleotidylexotransferase"/>
    <property type="match status" value="1"/>
</dbReference>
<dbReference type="SMART" id="SM00292">
    <property type="entry name" value="BRCT"/>
    <property type="match status" value="1"/>
</dbReference>
<comment type="similarity">
    <text evidence="3 12">Belongs to the DNA polymerase type-X family.</text>
</comment>
<dbReference type="InterPro" id="IPR019843">
    <property type="entry name" value="DNA_pol-X_BS"/>
</dbReference>
<dbReference type="GO" id="GO:0003912">
    <property type="term" value="F:DNA nucleotidylexotransferase activity"/>
    <property type="evidence" value="ECO:0007669"/>
    <property type="project" value="UniProtKB-KW"/>
</dbReference>
<evidence type="ECO:0000256" key="5">
    <source>
        <dbReference type="ARBA" id="ARBA00022679"/>
    </source>
</evidence>
<dbReference type="CDD" id="cd00141">
    <property type="entry name" value="NT_POLXc"/>
    <property type="match status" value="1"/>
</dbReference>
<dbReference type="Gene3D" id="3.40.50.10190">
    <property type="entry name" value="BRCT domain"/>
    <property type="match status" value="1"/>
</dbReference>
<feature type="binding site" evidence="13">
    <location>
        <position position="397"/>
    </location>
    <ligand>
        <name>Mg(2+)</name>
        <dbReference type="ChEBI" id="CHEBI:18420"/>
    </ligand>
</feature>
<dbReference type="PIRSF" id="PIRSF000817">
    <property type="entry name" value="DNA_NT"/>
    <property type="match status" value="1"/>
</dbReference>
<dbReference type="InterPro" id="IPR037160">
    <property type="entry name" value="DNA_Pol_thumb_sf"/>
</dbReference>
<comment type="function">
    <text evidence="10">Template-independent DNA polymerase which catalyzes the random addition of deoxynucleoside 5'-triphosphate to the 3'-end of a DNA initiator. One of the in vivo functions of this enzyme is the addition of nucleotides at the junction (N region) of rearranged Ig heavy chain and T-cell receptor gene segments during the maturation of B- and T-cells.</text>
</comment>
<evidence type="ECO:0000256" key="3">
    <source>
        <dbReference type="ARBA" id="ARBA00008323"/>
    </source>
</evidence>
<comment type="catalytic activity">
    <reaction evidence="11">
        <text>DNA(n) + a 2'-deoxyribonucleoside 5'-triphosphate = DNA(n+1) + diphosphate</text>
        <dbReference type="Rhea" id="RHEA:22508"/>
        <dbReference type="Rhea" id="RHEA-COMP:17339"/>
        <dbReference type="Rhea" id="RHEA-COMP:17340"/>
        <dbReference type="ChEBI" id="CHEBI:33019"/>
        <dbReference type="ChEBI" id="CHEBI:61560"/>
        <dbReference type="ChEBI" id="CHEBI:173112"/>
        <dbReference type="EC" id="2.7.7.31"/>
    </reaction>
</comment>
<dbReference type="SUPFAM" id="SSF81301">
    <property type="entry name" value="Nucleotidyltransferase"/>
    <property type="match status" value="1"/>
</dbReference>
<comment type="catalytic activity">
    <reaction evidence="12">
        <text>DNA(n) + a 2'-deoxyribonucleoside 5'-triphosphate = DNA(n+1) + diphosphate</text>
        <dbReference type="Rhea" id="RHEA:22508"/>
        <dbReference type="Rhea" id="RHEA-COMP:17339"/>
        <dbReference type="Rhea" id="RHEA-COMP:17340"/>
        <dbReference type="ChEBI" id="CHEBI:33019"/>
        <dbReference type="ChEBI" id="CHEBI:61560"/>
        <dbReference type="ChEBI" id="CHEBI:173112"/>
        <dbReference type="EC" id="2.7.7.7"/>
    </reaction>
</comment>
<dbReference type="Gene3D" id="3.30.460.10">
    <property type="entry name" value="Beta Polymerase, domain 2"/>
    <property type="match status" value="1"/>
</dbReference>
<dbReference type="Pfam" id="PF14792">
    <property type="entry name" value="DNA_pol_B_palm"/>
    <property type="match status" value="1"/>
</dbReference>
<evidence type="ECO:0000259" key="15">
    <source>
        <dbReference type="PROSITE" id="PS50172"/>
    </source>
</evidence>
<feature type="binding site" evidence="13">
    <location>
        <position position="309"/>
    </location>
    <ligand>
        <name>Mg(2+)</name>
        <dbReference type="ChEBI" id="CHEBI:18420"/>
    </ligand>
</feature>
<dbReference type="InterPro" id="IPR001726">
    <property type="entry name" value="TdT/Mu"/>
</dbReference>
<keyword evidence="7 12" id="KW-0479">Metal-binding</keyword>
<evidence type="ECO:0000256" key="12">
    <source>
        <dbReference type="PIRNR" id="PIRNR000817"/>
    </source>
</evidence>
<dbReference type="InterPro" id="IPR018944">
    <property type="entry name" value="DNA_pol_lambd_fingers_domain"/>
</dbReference>
<evidence type="ECO:0000256" key="7">
    <source>
        <dbReference type="ARBA" id="ARBA00022723"/>
    </source>
</evidence>
<dbReference type="SUPFAM" id="SSF52113">
    <property type="entry name" value="BRCT domain"/>
    <property type="match status" value="1"/>
</dbReference>
<dbReference type="InterPro" id="IPR027249">
    <property type="entry name" value="DNA/RNApol_mu"/>
</dbReference>
<dbReference type="PROSITE" id="PS00522">
    <property type="entry name" value="DNA_POLYMERASE_X"/>
    <property type="match status" value="1"/>
</dbReference>
<feature type="region of interest" description="Disordered" evidence="14">
    <location>
        <begin position="1"/>
        <end position="22"/>
    </location>
</feature>
<dbReference type="Gene3D" id="1.10.150.20">
    <property type="entry name" value="5' to 3' exonuclease, C-terminal subdomain"/>
    <property type="match status" value="1"/>
</dbReference>